<reference evidence="3 4" key="1">
    <citation type="submission" date="2017-06" db="EMBL/GenBank/DDBJ databases">
        <title>Complete genome sequence of Paenibacillus odorifer CBA7130.</title>
        <authorList>
            <person name="Nam Y.-D."/>
            <person name="Kang J."/>
            <person name="Chung W.-H."/>
        </authorList>
    </citation>
    <scope>NUCLEOTIDE SEQUENCE [LARGE SCALE GENOMIC DNA]</scope>
    <source>
        <strain evidence="3 4">CBA7130</strain>
    </source>
</reference>
<dbReference type="Proteomes" id="UP000249163">
    <property type="component" value="Chromosome"/>
</dbReference>
<dbReference type="InterPro" id="IPR041688">
    <property type="entry name" value="PRTase_2"/>
</dbReference>
<sequence>MNNSILSDYYPKTNLRTYNIVENLQVNVTETFNPFHMPLDSLFSMAARINKKRTFLFVSKVLGKHIPVDPYTSLLSGAALALLLYQEMNGDSVDSDRMTELLDMAVHGLIHPEFAKEAYQQLLAARLVLPKPVVFIGFAETATALGHSVYNIFAEQASYIHTTREHIPDLESVVSFVEEHSHAVDHLCYALDTELLSGTEPIILVDDEITTGKTAINTIRDIQSKFPREEYVVVSLLDWRSGSNLQHYSELEQELGIRIKSLCLLQGNIEVIGSPVFNKDTEQLDREAALECEVVTTYAQDGMERLEVSSMDSYGEINTAPYMKYSGRFGIESRDNLELDQGVKRIAEQLRQLRRGPKALVMGVGEFMYLPMRVAAEIGEGIAYQSSTRSPIHPERRPDYGVHSAAAYPSAGDPEITNFIYNIAPGQYDDIFVLIERDVPHERMKPMLDILKKLARHKVHLIVLTSERRSGGPTYEGNSN</sequence>
<dbReference type="InterPro" id="IPR029057">
    <property type="entry name" value="PRTase-like"/>
</dbReference>
<feature type="domain" description="Orotate phosphoribosyltransferase-like" evidence="2">
    <location>
        <begin position="42"/>
        <end position="268"/>
    </location>
</feature>
<dbReference type="EMBL" id="CP021965">
    <property type="protein sequence ID" value="AWV31459.1"/>
    <property type="molecule type" value="Genomic_DNA"/>
</dbReference>
<protein>
    <submittedName>
        <fullName evidence="3">Phosphoribosyltransferase</fullName>
    </submittedName>
</protein>
<dbReference type="AlphaFoldDB" id="A0AAD0KEZ5"/>
<evidence type="ECO:0000313" key="4">
    <source>
        <dbReference type="Proteomes" id="UP000249163"/>
    </source>
</evidence>
<dbReference type="Pfam" id="PF15609">
    <property type="entry name" value="PRTase_2"/>
    <property type="match status" value="1"/>
</dbReference>
<feature type="domain" description="TRSP" evidence="1">
    <location>
        <begin position="326"/>
        <end position="451"/>
    </location>
</feature>
<gene>
    <name evidence="3" type="ORF">CD191_01810</name>
</gene>
<dbReference type="GO" id="GO:0016757">
    <property type="term" value="F:glycosyltransferase activity"/>
    <property type="evidence" value="ECO:0007669"/>
    <property type="project" value="UniProtKB-KW"/>
</dbReference>
<name>A0AAD0KEZ5_9BACL</name>
<evidence type="ECO:0000259" key="1">
    <source>
        <dbReference type="Pfam" id="PF12500"/>
    </source>
</evidence>
<organism evidence="3 4">
    <name type="scientific">Paenibacillus odorifer</name>
    <dbReference type="NCBI Taxonomy" id="189426"/>
    <lineage>
        <taxon>Bacteria</taxon>
        <taxon>Bacillati</taxon>
        <taxon>Bacillota</taxon>
        <taxon>Bacilli</taxon>
        <taxon>Bacillales</taxon>
        <taxon>Paenibacillaceae</taxon>
        <taxon>Paenibacillus</taxon>
    </lineage>
</organism>
<keyword evidence="3" id="KW-0808">Transferase</keyword>
<dbReference type="Pfam" id="PF12500">
    <property type="entry name" value="TRSP"/>
    <property type="match status" value="1"/>
</dbReference>
<dbReference type="SUPFAM" id="SSF53271">
    <property type="entry name" value="PRTase-like"/>
    <property type="match status" value="1"/>
</dbReference>
<dbReference type="CDD" id="cd06223">
    <property type="entry name" value="PRTases_typeI"/>
    <property type="match status" value="1"/>
</dbReference>
<dbReference type="InterPro" id="IPR011214">
    <property type="entry name" value="UCP020967"/>
</dbReference>
<evidence type="ECO:0000313" key="3">
    <source>
        <dbReference type="EMBL" id="AWV31459.1"/>
    </source>
</evidence>
<dbReference type="InterPro" id="IPR000836">
    <property type="entry name" value="PRTase_dom"/>
</dbReference>
<dbReference type="InterPro" id="IPR022537">
    <property type="entry name" value="TRSP_dom"/>
</dbReference>
<accession>A0AAD0KEZ5</accession>
<keyword evidence="3" id="KW-0328">Glycosyltransferase</keyword>
<dbReference type="Gene3D" id="3.40.50.2020">
    <property type="match status" value="1"/>
</dbReference>
<dbReference type="RefSeq" id="WP_081386804.1">
    <property type="nucleotide sequence ID" value="NZ_CP021965.1"/>
</dbReference>
<proteinExistence type="predicted"/>
<evidence type="ECO:0000259" key="2">
    <source>
        <dbReference type="Pfam" id="PF15609"/>
    </source>
</evidence>
<dbReference type="PIRSF" id="PIRSF020967">
    <property type="entry name" value="UCP020967"/>
    <property type="match status" value="1"/>
</dbReference>